<comment type="caution">
    <text evidence="2">The sequence shown here is derived from an EMBL/GenBank/DDBJ whole genome shotgun (WGS) entry which is preliminary data.</text>
</comment>
<dbReference type="EMBL" id="JAIWYP010000004">
    <property type="protein sequence ID" value="KAH3830086.1"/>
    <property type="molecule type" value="Genomic_DNA"/>
</dbReference>
<keyword evidence="3" id="KW-1185">Reference proteome</keyword>
<evidence type="ECO:0000256" key="1">
    <source>
        <dbReference type="SAM" id="MobiDB-lite"/>
    </source>
</evidence>
<dbReference type="Proteomes" id="UP000828390">
    <property type="component" value="Unassembled WGS sequence"/>
</dbReference>
<organism evidence="2 3">
    <name type="scientific">Dreissena polymorpha</name>
    <name type="common">Zebra mussel</name>
    <name type="synonym">Mytilus polymorpha</name>
    <dbReference type="NCBI Taxonomy" id="45954"/>
    <lineage>
        <taxon>Eukaryota</taxon>
        <taxon>Metazoa</taxon>
        <taxon>Spiralia</taxon>
        <taxon>Lophotrochozoa</taxon>
        <taxon>Mollusca</taxon>
        <taxon>Bivalvia</taxon>
        <taxon>Autobranchia</taxon>
        <taxon>Heteroconchia</taxon>
        <taxon>Euheterodonta</taxon>
        <taxon>Imparidentia</taxon>
        <taxon>Neoheterodontei</taxon>
        <taxon>Myida</taxon>
        <taxon>Dreissenoidea</taxon>
        <taxon>Dreissenidae</taxon>
        <taxon>Dreissena</taxon>
    </lineage>
</organism>
<accession>A0A9D4H5R8</accession>
<gene>
    <name evidence="2" type="ORF">DPMN_103323</name>
</gene>
<dbReference type="AlphaFoldDB" id="A0A9D4H5R8"/>
<sequence>MAASFGKGSVALNGFEKGQRGTTKNGMAPQPLVPSSVPMELMAYNELLSVFC</sequence>
<reference evidence="2" key="1">
    <citation type="journal article" date="2019" name="bioRxiv">
        <title>The Genome of the Zebra Mussel, Dreissena polymorpha: A Resource for Invasive Species Research.</title>
        <authorList>
            <person name="McCartney M.A."/>
            <person name="Auch B."/>
            <person name="Kono T."/>
            <person name="Mallez S."/>
            <person name="Zhang Y."/>
            <person name="Obille A."/>
            <person name="Becker A."/>
            <person name="Abrahante J.E."/>
            <person name="Garbe J."/>
            <person name="Badalamenti J.P."/>
            <person name="Herman A."/>
            <person name="Mangelson H."/>
            <person name="Liachko I."/>
            <person name="Sullivan S."/>
            <person name="Sone E.D."/>
            <person name="Koren S."/>
            <person name="Silverstein K.A.T."/>
            <person name="Beckman K.B."/>
            <person name="Gohl D.M."/>
        </authorList>
    </citation>
    <scope>NUCLEOTIDE SEQUENCE</scope>
    <source>
        <strain evidence="2">Duluth1</strain>
        <tissue evidence="2">Whole animal</tissue>
    </source>
</reference>
<protein>
    <submittedName>
        <fullName evidence="2">Uncharacterized protein</fullName>
    </submittedName>
</protein>
<reference evidence="2" key="2">
    <citation type="submission" date="2020-11" db="EMBL/GenBank/DDBJ databases">
        <authorList>
            <person name="McCartney M.A."/>
            <person name="Auch B."/>
            <person name="Kono T."/>
            <person name="Mallez S."/>
            <person name="Becker A."/>
            <person name="Gohl D.M."/>
            <person name="Silverstein K.A.T."/>
            <person name="Koren S."/>
            <person name="Bechman K.B."/>
            <person name="Herman A."/>
            <person name="Abrahante J.E."/>
            <person name="Garbe J."/>
        </authorList>
    </citation>
    <scope>NUCLEOTIDE SEQUENCE</scope>
    <source>
        <strain evidence="2">Duluth1</strain>
        <tissue evidence="2">Whole animal</tissue>
    </source>
</reference>
<feature type="region of interest" description="Disordered" evidence="1">
    <location>
        <begin position="1"/>
        <end position="31"/>
    </location>
</feature>
<evidence type="ECO:0000313" key="3">
    <source>
        <dbReference type="Proteomes" id="UP000828390"/>
    </source>
</evidence>
<name>A0A9D4H5R8_DREPO</name>
<evidence type="ECO:0000313" key="2">
    <source>
        <dbReference type="EMBL" id="KAH3830086.1"/>
    </source>
</evidence>
<proteinExistence type="predicted"/>